<keyword evidence="3" id="KW-0238">DNA-binding</keyword>
<evidence type="ECO:0000256" key="1">
    <source>
        <dbReference type="ARBA" id="ARBA00009437"/>
    </source>
</evidence>
<dbReference type="Gene3D" id="3.40.190.290">
    <property type="match status" value="1"/>
</dbReference>
<dbReference type="GO" id="GO:0000976">
    <property type="term" value="F:transcription cis-regulatory region binding"/>
    <property type="evidence" value="ECO:0007669"/>
    <property type="project" value="TreeGrafter"/>
</dbReference>
<accession>A4BFW2</accession>
<dbReference type="Gene3D" id="1.10.10.10">
    <property type="entry name" value="Winged helix-like DNA-binding domain superfamily/Winged helix DNA-binding domain"/>
    <property type="match status" value="1"/>
</dbReference>
<dbReference type="OrthoDB" id="9786526at2"/>
<dbReference type="RefSeq" id="WP_008047561.1">
    <property type="nucleotide sequence ID" value="NZ_CH724154.1"/>
</dbReference>
<evidence type="ECO:0000313" key="6">
    <source>
        <dbReference type="EMBL" id="EAR08980.1"/>
    </source>
</evidence>
<organism evidence="6 7">
    <name type="scientific">Reinekea blandensis MED297</name>
    <dbReference type="NCBI Taxonomy" id="314283"/>
    <lineage>
        <taxon>Bacteria</taxon>
        <taxon>Pseudomonadati</taxon>
        <taxon>Pseudomonadota</taxon>
        <taxon>Gammaproteobacteria</taxon>
        <taxon>Oceanospirillales</taxon>
        <taxon>Saccharospirillaceae</taxon>
        <taxon>Reinekea</taxon>
    </lineage>
</organism>
<comment type="similarity">
    <text evidence="1">Belongs to the LysR transcriptional regulatory family.</text>
</comment>
<evidence type="ECO:0000259" key="5">
    <source>
        <dbReference type="PROSITE" id="PS50931"/>
    </source>
</evidence>
<dbReference type="InterPro" id="IPR036390">
    <property type="entry name" value="WH_DNA-bd_sf"/>
</dbReference>
<proteinExistence type="inferred from homology"/>
<evidence type="ECO:0000256" key="4">
    <source>
        <dbReference type="ARBA" id="ARBA00023163"/>
    </source>
</evidence>
<sequence>MDTELLKTFLEVHQTRHFGRAAENLFLTQAAISARIKQLETLVGAPLFTRYRNNLQLTETGRRLLPHAQSIIIAWDRARQEVSLTQRNEIILSLGAFGSLWELFLQAVISTSFTQFNDVVLRADSLPKDTLMRRLLDRTLDLAFLYEGLKHSDITSVALGETELVFVTSNQNDPSLATALQQYVAVDWGTSFSIQFAKTFGQVPVILHCGQSRIAQSFLLAHEGAAYLPRKLVDEHPPGWFHPVEDAPVLSRPIFAAYHSENKYERQVRSIIDLAAVELKQTGVHACT</sequence>
<dbReference type="Proteomes" id="UP000005953">
    <property type="component" value="Unassembled WGS sequence"/>
</dbReference>
<dbReference type="InterPro" id="IPR036388">
    <property type="entry name" value="WH-like_DNA-bd_sf"/>
</dbReference>
<dbReference type="AlphaFoldDB" id="A4BFW2"/>
<evidence type="ECO:0000256" key="2">
    <source>
        <dbReference type="ARBA" id="ARBA00023015"/>
    </source>
</evidence>
<keyword evidence="4" id="KW-0804">Transcription</keyword>
<dbReference type="PANTHER" id="PTHR30126">
    <property type="entry name" value="HTH-TYPE TRANSCRIPTIONAL REGULATOR"/>
    <property type="match status" value="1"/>
</dbReference>
<dbReference type="EMBL" id="AAOE01000014">
    <property type="protein sequence ID" value="EAR08980.1"/>
    <property type="molecule type" value="Genomic_DNA"/>
</dbReference>
<evidence type="ECO:0000313" key="7">
    <source>
        <dbReference type="Proteomes" id="UP000005953"/>
    </source>
</evidence>
<dbReference type="PANTHER" id="PTHR30126:SF21">
    <property type="entry name" value="TRANSCRIPTIONAL REGULATOR-RELATED"/>
    <property type="match status" value="1"/>
</dbReference>
<keyword evidence="2" id="KW-0805">Transcription regulation</keyword>
<dbReference type="STRING" id="314283.MED297_03787"/>
<keyword evidence="7" id="KW-1185">Reference proteome</keyword>
<dbReference type="PRINTS" id="PR00039">
    <property type="entry name" value="HTHLYSR"/>
</dbReference>
<dbReference type="GO" id="GO:0003700">
    <property type="term" value="F:DNA-binding transcription factor activity"/>
    <property type="evidence" value="ECO:0007669"/>
    <property type="project" value="InterPro"/>
</dbReference>
<dbReference type="SUPFAM" id="SSF46785">
    <property type="entry name" value="Winged helix' DNA-binding domain"/>
    <property type="match status" value="1"/>
</dbReference>
<dbReference type="HOGENOM" id="CLU_039613_8_2_6"/>
<gene>
    <name evidence="6" type="ORF">MED297_03787</name>
</gene>
<dbReference type="InterPro" id="IPR000847">
    <property type="entry name" value="LysR_HTH_N"/>
</dbReference>
<feature type="domain" description="HTH lysR-type" evidence="5">
    <location>
        <begin position="1"/>
        <end position="58"/>
    </location>
</feature>
<dbReference type="PROSITE" id="PS50931">
    <property type="entry name" value="HTH_LYSR"/>
    <property type="match status" value="1"/>
</dbReference>
<dbReference type="InterPro" id="IPR005119">
    <property type="entry name" value="LysR_subst-bd"/>
</dbReference>
<dbReference type="Pfam" id="PF03466">
    <property type="entry name" value="LysR_substrate"/>
    <property type="match status" value="1"/>
</dbReference>
<dbReference type="Pfam" id="PF00126">
    <property type="entry name" value="HTH_1"/>
    <property type="match status" value="1"/>
</dbReference>
<evidence type="ECO:0000256" key="3">
    <source>
        <dbReference type="ARBA" id="ARBA00023125"/>
    </source>
</evidence>
<reference evidence="6 7" key="1">
    <citation type="submission" date="2006-02" db="EMBL/GenBank/DDBJ databases">
        <authorList>
            <person name="Pinhassi J."/>
            <person name="Pedros-Alio C."/>
            <person name="Ferriera S."/>
            <person name="Johnson J."/>
            <person name="Kravitz S."/>
            <person name="Halpern A."/>
            <person name="Remington K."/>
            <person name="Beeson K."/>
            <person name="Tran B."/>
            <person name="Rogers Y.-H."/>
            <person name="Friedman R."/>
            <person name="Venter J.C."/>
        </authorList>
    </citation>
    <scope>NUCLEOTIDE SEQUENCE [LARGE SCALE GENOMIC DNA]</scope>
    <source>
        <strain evidence="6 7">MED297</strain>
    </source>
</reference>
<dbReference type="SUPFAM" id="SSF53850">
    <property type="entry name" value="Periplasmic binding protein-like II"/>
    <property type="match status" value="1"/>
</dbReference>
<protein>
    <submittedName>
        <fullName evidence="6">Transcriptional regulator, LysR family protein</fullName>
    </submittedName>
</protein>
<dbReference type="FunFam" id="1.10.10.10:FF:000001">
    <property type="entry name" value="LysR family transcriptional regulator"/>
    <property type="match status" value="1"/>
</dbReference>
<comment type="caution">
    <text evidence="6">The sequence shown here is derived from an EMBL/GenBank/DDBJ whole genome shotgun (WGS) entry which is preliminary data.</text>
</comment>
<dbReference type="CDD" id="cd05466">
    <property type="entry name" value="PBP2_LTTR_substrate"/>
    <property type="match status" value="1"/>
</dbReference>
<name>A4BFW2_9GAMM</name>